<dbReference type="Pfam" id="PF10197">
    <property type="entry name" value="Cir_N"/>
    <property type="match status" value="1"/>
</dbReference>
<sequence length="469" mass="54579">MGKSFANFMCKKDFHPASKSNIKKVWMAEQKISYDKKKQEELMQQYLKEQESYDNRLLMGDERVKNGLNFMYEAPPGAKKEGETEYKFEWQKVAPREKYAKDDMNIRDQPFGIQASYINFTLWMSWVRNVRCIKCHKWGHINTDRECPLFGLSGINASSVSSDGSGPSMHPSELIAEMRNSGFALKQNVLGRNLTANDPSQEFVTSEGDDDPEVEFLKSLTTKQKQKLLRKLDRLEKKKKKKDRKKKKQQKKKGKSKHKKHKMRSSSSSSSETSVSSSDSETDSRDKAAQKMDSKKRKKDKYSETSSSSDSEGKAKTRKEKLYEDLSSSHGNKDKDREKSRLLKQDSSAENNKWNSCEGERKSTSRYHSTNTRETERKDRDSRSQSMNQGSTRSPCTNRSSSRQRYIRRSPSQSPGEERHRKNETRSPSTDVYREKKKFREGYGDKCSKLEHRERSRCSRSRSRERKKK</sequence>
<feature type="compositionally biased region" description="Basic and acidic residues" evidence="1">
    <location>
        <begin position="416"/>
        <end position="425"/>
    </location>
</feature>
<reference evidence="3 4" key="1">
    <citation type="submission" date="2019-09" db="EMBL/GenBank/DDBJ databases">
        <title>Bird 10,000 Genomes (B10K) Project - Family phase.</title>
        <authorList>
            <person name="Zhang G."/>
        </authorList>
    </citation>
    <scope>NUCLEOTIDE SEQUENCE [LARGE SCALE GENOMIC DNA]</scope>
    <source>
        <strain evidence="3">B10K-DU-012-10</strain>
        <tissue evidence="3">Blood</tissue>
    </source>
</reference>
<comment type="caution">
    <text evidence="3">The sequence shown here is derived from an EMBL/GenBank/DDBJ whole genome shotgun (WGS) entry which is preliminary data.</text>
</comment>
<evidence type="ECO:0000259" key="2">
    <source>
        <dbReference type="SMART" id="SM01083"/>
    </source>
</evidence>
<proteinExistence type="predicted"/>
<evidence type="ECO:0000313" key="4">
    <source>
        <dbReference type="Proteomes" id="UP000584880"/>
    </source>
</evidence>
<keyword evidence="4" id="KW-1185">Reference proteome</keyword>
<dbReference type="PANTHER" id="PTHR13151">
    <property type="entry name" value="CBF1 INTERACTING COREPRESSOR CIR"/>
    <property type="match status" value="1"/>
</dbReference>
<feature type="compositionally biased region" description="Low complexity" evidence="1">
    <location>
        <begin position="399"/>
        <end position="415"/>
    </location>
</feature>
<dbReference type="PANTHER" id="PTHR13151:SF2">
    <property type="entry name" value="COREPRESSOR INTERACTING WITH RBPJ 1"/>
    <property type="match status" value="1"/>
</dbReference>
<organism evidence="3 4">
    <name type="scientific">Ptilonorhynchus violaceus</name>
    <name type="common">Satin bowerbird</name>
    <name type="synonym">Pyrrhocorax violaceus</name>
    <dbReference type="NCBI Taxonomy" id="28724"/>
    <lineage>
        <taxon>Eukaryota</taxon>
        <taxon>Metazoa</taxon>
        <taxon>Chordata</taxon>
        <taxon>Craniata</taxon>
        <taxon>Vertebrata</taxon>
        <taxon>Euteleostomi</taxon>
        <taxon>Archelosauria</taxon>
        <taxon>Archosauria</taxon>
        <taxon>Dinosauria</taxon>
        <taxon>Saurischia</taxon>
        <taxon>Theropoda</taxon>
        <taxon>Coelurosauria</taxon>
        <taxon>Aves</taxon>
        <taxon>Neognathae</taxon>
        <taxon>Neoaves</taxon>
        <taxon>Telluraves</taxon>
        <taxon>Australaves</taxon>
        <taxon>Passeriformes</taxon>
        <taxon>Ptilonorhynchidae</taxon>
        <taxon>Ptilonorhynchus</taxon>
    </lineage>
</organism>
<gene>
    <name evidence="3" type="primary">Cir1</name>
    <name evidence="3" type="ORF">PTIVIO_R14347</name>
</gene>
<name>A0A7K6BLK0_PTIVI</name>
<feature type="compositionally biased region" description="Basic residues" evidence="1">
    <location>
        <begin position="237"/>
        <end position="264"/>
    </location>
</feature>
<protein>
    <submittedName>
        <fullName evidence="3">CIR1 protein</fullName>
    </submittedName>
</protein>
<feature type="compositionally biased region" description="Basic and acidic residues" evidence="1">
    <location>
        <begin position="331"/>
        <end position="344"/>
    </location>
</feature>
<feature type="domain" description="CBF1-interacting co-repressor CIR N-terminal" evidence="2">
    <location>
        <begin position="13"/>
        <end position="49"/>
    </location>
</feature>
<feature type="non-terminal residue" evidence="3">
    <location>
        <position position="1"/>
    </location>
</feature>
<feature type="compositionally biased region" description="Basic residues" evidence="1">
    <location>
        <begin position="458"/>
        <end position="469"/>
    </location>
</feature>
<feature type="compositionally biased region" description="Basic and acidic residues" evidence="1">
    <location>
        <begin position="432"/>
        <end position="457"/>
    </location>
</feature>
<dbReference type="Proteomes" id="UP000584880">
    <property type="component" value="Unassembled WGS sequence"/>
</dbReference>
<dbReference type="SMART" id="SM01083">
    <property type="entry name" value="Cir_N"/>
    <property type="match status" value="1"/>
</dbReference>
<evidence type="ECO:0000256" key="1">
    <source>
        <dbReference type="SAM" id="MobiDB-lite"/>
    </source>
</evidence>
<dbReference type="InterPro" id="IPR019339">
    <property type="entry name" value="CIR_N_dom"/>
</dbReference>
<feature type="non-terminal residue" evidence="3">
    <location>
        <position position="469"/>
    </location>
</feature>
<feature type="region of interest" description="Disordered" evidence="1">
    <location>
        <begin position="227"/>
        <end position="469"/>
    </location>
</feature>
<dbReference type="GO" id="GO:0005634">
    <property type="term" value="C:nucleus"/>
    <property type="evidence" value="ECO:0007669"/>
    <property type="project" value="TreeGrafter"/>
</dbReference>
<dbReference type="GO" id="GO:0003714">
    <property type="term" value="F:transcription corepressor activity"/>
    <property type="evidence" value="ECO:0007669"/>
    <property type="project" value="InterPro"/>
</dbReference>
<feature type="compositionally biased region" description="Low complexity" evidence="1">
    <location>
        <begin position="265"/>
        <end position="279"/>
    </location>
</feature>
<accession>A0A7K6BLK0</accession>
<evidence type="ECO:0000313" key="3">
    <source>
        <dbReference type="EMBL" id="NWV02642.1"/>
    </source>
</evidence>
<feature type="compositionally biased region" description="Polar residues" evidence="1">
    <location>
        <begin position="345"/>
        <end position="355"/>
    </location>
</feature>
<dbReference type="InterPro" id="IPR040014">
    <property type="entry name" value="CIR1"/>
</dbReference>
<feature type="compositionally biased region" description="Basic and acidic residues" evidence="1">
    <location>
        <begin position="282"/>
        <end position="293"/>
    </location>
</feature>
<feature type="compositionally biased region" description="Basic and acidic residues" evidence="1">
    <location>
        <begin position="371"/>
        <end position="383"/>
    </location>
</feature>
<dbReference type="EMBL" id="VZRJ01000444">
    <property type="protein sequence ID" value="NWV02642.1"/>
    <property type="molecule type" value="Genomic_DNA"/>
</dbReference>
<feature type="compositionally biased region" description="Basic and acidic residues" evidence="1">
    <location>
        <begin position="311"/>
        <end position="324"/>
    </location>
</feature>
<dbReference type="AlphaFoldDB" id="A0A7K6BLK0"/>
<feature type="compositionally biased region" description="Polar residues" evidence="1">
    <location>
        <begin position="384"/>
        <end position="398"/>
    </location>
</feature>